<proteinExistence type="predicted"/>
<dbReference type="EMBL" id="BGPR01003281">
    <property type="protein sequence ID" value="GBM86022.1"/>
    <property type="molecule type" value="Genomic_DNA"/>
</dbReference>
<evidence type="ECO:0000313" key="1">
    <source>
        <dbReference type="EMBL" id="GBM86022.1"/>
    </source>
</evidence>
<organism evidence="1 2">
    <name type="scientific">Araneus ventricosus</name>
    <name type="common">Orbweaver spider</name>
    <name type="synonym">Epeira ventricosa</name>
    <dbReference type="NCBI Taxonomy" id="182803"/>
    <lineage>
        <taxon>Eukaryota</taxon>
        <taxon>Metazoa</taxon>
        <taxon>Ecdysozoa</taxon>
        <taxon>Arthropoda</taxon>
        <taxon>Chelicerata</taxon>
        <taxon>Arachnida</taxon>
        <taxon>Araneae</taxon>
        <taxon>Araneomorphae</taxon>
        <taxon>Entelegynae</taxon>
        <taxon>Araneoidea</taxon>
        <taxon>Araneidae</taxon>
        <taxon>Araneus</taxon>
    </lineage>
</organism>
<evidence type="ECO:0000313" key="2">
    <source>
        <dbReference type="Proteomes" id="UP000499080"/>
    </source>
</evidence>
<reference evidence="1 2" key="1">
    <citation type="journal article" date="2019" name="Sci. Rep.">
        <title>Orb-weaving spider Araneus ventricosus genome elucidates the spidroin gene catalogue.</title>
        <authorList>
            <person name="Kono N."/>
            <person name="Nakamura H."/>
            <person name="Ohtoshi R."/>
            <person name="Moran D.A.P."/>
            <person name="Shinohara A."/>
            <person name="Yoshida Y."/>
            <person name="Fujiwara M."/>
            <person name="Mori M."/>
            <person name="Tomita M."/>
            <person name="Arakawa K."/>
        </authorList>
    </citation>
    <scope>NUCLEOTIDE SEQUENCE [LARGE SCALE GENOMIC DNA]</scope>
</reference>
<dbReference type="Proteomes" id="UP000499080">
    <property type="component" value="Unassembled WGS sequence"/>
</dbReference>
<gene>
    <name evidence="1" type="ORF">AVEN_30521_1</name>
</gene>
<comment type="caution">
    <text evidence="1">The sequence shown here is derived from an EMBL/GenBank/DDBJ whole genome shotgun (WGS) entry which is preliminary data.</text>
</comment>
<dbReference type="AlphaFoldDB" id="A0A4Y2J9V5"/>
<accession>A0A4Y2J9V5</accession>
<keyword evidence="2" id="KW-1185">Reference proteome</keyword>
<name>A0A4Y2J9V5_ARAVE</name>
<protein>
    <submittedName>
        <fullName evidence="1">Uncharacterized protein</fullName>
    </submittedName>
</protein>
<sequence>MPVKREKWLVTVKITGSGTEITGIFESVGLRAQYSKLLRRLPFRIPDDKAGRHDHELSVTRVKYCDGEKKSTSRLKESPHFRPSRVHLSILDIFTDFIKMKL</sequence>